<evidence type="ECO:0000256" key="11">
    <source>
        <dbReference type="ARBA" id="ARBA00044884"/>
    </source>
</evidence>
<feature type="transmembrane region" description="Helical" evidence="25">
    <location>
        <begin position="391"/>
        <end position="408"/>
    </location>
</feature>
<evidence type="ECO:0000313" key="27">
    <source>
        <dbReference type="EMBL" id="MFM0639162.1"/>
    </source>
</evidence>
<accession>A0ABW9DW40</accession>
<dbReference type="InterPro" id="IPR052187">
    <property type="entry name" value="MFSD1"/>
</dbReference>
<dbReference type="SUPFAM" id="SSF103473">
    <property type="entry name" value="MFS general substrate transporter"/>
    <property type="match status" value="1"/>
</dbReference>
<evidence type="ECO:0000256" key="23">
    <source>
        <dbReference type="ARBA" id="ARBA00045709"/>
    </source>
</evidence>
<keyword evidence="28" id="KW-1185">Reference proteome</keyword>
<organism evidence="27 28">
    <name type="scientific">Paraburkholderia metrosideri</name>
    <dbReference type="NCBI Taxonomy" id="580937"/>
    <lineage>
        <taxon>Bacteria</taxon>
        <taxon>Pseudomonadati</taxon>
        <taxon>Pseudomonadota</taxon>
        <taxon>Betaproteobacteria</taxon>
        <taxon>Burkholderiales</taxon>
        <taxon>Burkholderiaceae</taxon>
        <taxon>Paraburkholderia</taxon>
    </lineage>
</organism>
<evidence type="ECO:0000256" key="4">
    <source>
        <dbReference type="ARBA" id="ARBA00022692"/>
    </source>
</evidence>
<sequence>MSISLSSLDATKRTSRAFAVAWACATIFYFLEYAGRSAPAVMIPELSHAFGVSALGLSSILGVYYYTYSSASLVAGVLLDRFGAKHVVPAGMIILGLGCLLFAVPSELVGTIGRLCQGAGSAFAFTGAVYLAAHGFSAQRLATAIGVTQCVGMLGGSLGQLTVGPMIHSVLSVSGFWILLGALVIATGAALVVLAPKEQGHAPETSGISGILAPYKVVFSNPQSYLCGLAAGLLFAPTTIGDMVWGVRLFQEDRGFGYQSAVLAASMVPLGWVIGCPLLGWIADALKRRKPALIGGAALMLVCGIQLSFAPALVPAWLTLLVLGIASGAAMIPYTIIKEVNPDHVKGSATGGINFITFLVTAVLGPVFAFSIGKSLGLTGTDVVAHFRDSGLFWVGTIALALLVSLMLRETGHAVK</sequence>
<dbReference type="InterPro" id="IPR020846">
    <property type="entry name" value="MFS_dom"/>
</dbReference>
<feature type="transmembrane region" description="Helical" evidence="25">
    <location>
        <begin position="115"/>
        <end position="133"/>
    </location>
</feature>
<evidence type="ECO:0000256" key="8">
    <source>
        <dbReference type="ARBA" id="ARBA00044876"/>
    </source>
</evidence>
<evidence type="ECO:0000256" key="16">
    <source>
        <dbReference type="ARBA" id="ARBA00044900"/>
    </source>
</evidence>
<comment type="function">
    <text evidence="23">Lysosomal dipeptide uniporter that selectively exports lysine, arginine or histidine-containing dipeptides with a net positive charge from the lysosome lumen into the cytosol. Could play a role in a specific type of protein O-glycosylation indirectly regulating macrophages migration and tissue invasion. Also essential for liver homeostasis.</text>
</comment>
<feature type="transmembrane region" description="Helical" evidence="25">
    <location>
        <begin position="316"/>
        <end position="337"/>
    </location>
</feature>
<protein>
    <recommendedName>
        <fullName evidence="21">Lysosomal dipeptide transporter MFSD1</fullName>
    </recommendedName>
    <alternativeName>
        <fullName evidence="22">Major facilitator superfamily domain-containing protein 1</fullName>
    </alternativeName>
</protein>
<evidence type="ECO:0000256" key="24">
    <source>
        <dbReference type="ARBA" id="ARBA00046376"/>
    </source>
</evidence>
<comment type="similarity">
    <text evidence="2">Belongs to the major facilitator superfamily.</text>
</comment>
<comment type="catalytic activity">
    <reaction evidence="10">
        <text>L-alpha-aminoacyl-L-arginine(out) = L-alpha-aminoacyl-L-arginine(in)</text>
        <dbReference type="Rhea" id="RHEA:79367"/>
        <dbReference type="ChEBI" id="CHEBI:229968"/>
    </reaction>
</comment>
<comment type="catalytic activity">
    <reaction evidence="16">
        <text>L-lysyl-L-lysine(out) = L-lysyl-L-lysine(in)</text>
        <dbReference type="Rhea" id="RHEA:79403"/>
        <dbReference type="ChEBI" id="CHEBI:229956"/>
    </reaction>
</comment>
<keyword evidence="3" id="KW-0813">Transport</keyword>
<comment type="catalytic activity">
    <reaction evidence="17">
        <text>L-arginyl-glycine(out) = L-arginyl-glycine(in)</text>
        <dbReference type="Rhea" id="RHEA:79391"/>
        <dbReference type="ChEBI" id="CHEBI:229955"/>
    </reaction>
</comment>
<comment type="subcellular location">
    <subcellularLocation>
        <location evidence="1">Lysosome membrane</location>
        <topology evidence="1">Multi-pass membrane protein</topology>
    </subcellularLocation>
</comment>
<evidence type="ECO:0000256" key="17">
    <source>
        <dbReference type="ARBA" id="ARBA00044903"/>
    </source>
</evidence>
<evidence type="ECO:0000256" key="22">
    <source>
        <dbReference type="ARBA" id="ARBA00045018"/>
    </source>
</evidence>
<evidence type="ECO:0000256" key="2">
    <source>
        <dbReference type="ARBA" id="ARBA00008335"/>
    </source>
</evidence>
<dbReference type="InterPro" id="IPR011701">
    <property type="entry name" value="MFS"/>
</dbReference>
<feature type="transmembrane region" description="Helical" evidence="25">
    <location>
        <begin position="292"/>
        <end position="310"/>
    </location>
</feature>
<comment type="catalytic activity">
    <reaction evidence="13">
        <text>L-alpha-aminoacyl-L-lysine(out) = L-alpha-aminoacyl-L-lysine(in)</text>
        <dbReference type="Rhea" id="RHEA:79383"/>
        <dbReference type="ChEBI" id="CHEBI:229966"/>
    </reaction>
</comment>
<feature type="domain" description="Major facilitator superfamily (MFS) profile" evidence="26">
    <location>
        <begin position="21"/>
        <end position="413"/>
    </location>
</feature>
<evidence type="ECO:0000256" key="13">
    <source>
        <dbReference type="ARBA" id="ARBA00044893"/>
    </source>
</evidence>
<dbReference type="PROSITE" id="PS50850">
    <property type="entry name" value="MFS"/>
    <property type="match status" value="1"/>
</dbReference>
<evidence type="ECO:0000259" key="26">
    <source>
        <dbReference type="PROSITE" id="PS50850"/>
    </source>
</evidence>
<proteinExistence type="inferred from homology"/>
<evidence type="ECO:0000256" key="1">
    <source>
        <dbReference type="ARBA" id="ARBA00004155"/>
    </source>
</evidence>
<evidence type="ECO:0000256" key="21">
    <source>
        <dbReference type="ARBA" id="ARBA00044985"/>
    </source>
</evidence>
<dbReference type="EMBL" id="JAQQCF010000018">
    <property type="protein sequence ID" value="MFM0639162.1"/>
    <property type="molecule type" value="Genomic_DNA"/>
</dbReference>
<feature type="transmembrane region" description="Helical" evidence="25">
    <location>
        <begin position="225"/>
        <end position="245"/>
    </location>
</feature>
<keyword evidence="7" id="KW-0458">Lysosome</keyword>
<evidence type="ECO:0000256" key="20">
    <source>
        <dbReference type="ARBA" id="ARBA00044924"/>
    </source>
</evidence>
<feature type="transmembrane region" description="Helical" evidence="25">
    <location>
        <begin position="175"/>
        <end position="195"/>
    </location>
</feature>
<evidence type="ECO:0000256" key="3">
    <source>
        <dbReference type="ARBA" id="ARBA00022448"/>
    </source>
</evidence>
<dbReference type="Proteomes" id="UP001629432">
    <property type="component" value="Unassembled WGS sequence"/>
</dbReference>
<reference evidence="27 28" key="1">
    <citation type="journal article" date="2024" name="Chem. Sci.">
        <title>Discovery of megapolipeptins by genome mining of a Burkholderiales bacteria collection.</title>
        <authorList>
            <person name="Paulo B.S."/>
            <person name="Recchia M.J.J."/>
            <person name="Lee S."/>
            <person name="Fergusson C.H."/>
            <person name="Romanowski S.B."/>
            <person name="Hernandez A."/>
            <person name="Krull N."/>
            <person name="Liu D.Y."/>
            <person name="Cavanagh H."/>
            <person name="Bos A."/>
            <person name="Gray C.A."/>
            <person name="Murphy B.T."/>
            <person name="Linington R.G."/>
            <person name="Eustaquio A.S."/>
        </authorList>
    </citation>
    <scope>NUCLEOTIDE SEQUENCE [LARGE SCALE GENOMIC DNA]</scope>
    <source>
        <strain evidence="27 28">RL17-338-BIC-A</strain>
    </source>
</reference>
<name>A0ABW9DW40_9BURK</name>
<comment type="catalytic activity">
    <reaction evidence="14">
        <text>L-aspartyl-L-lysine(out) = L-aspartyl-L-lysine(in)</text>
        <dbReference type="Rhea" id="RHEA:79411"/>
        <dbReference type="ChEBI" id="CHEBI:229953"/>
    </reaction>
</comment>
<dbReference type="InterPro" id="IPR036259">
    <property type="entry name" value="MFS_trans_sf"/>
</dbReference>
<comment type="subunit">
    <text evidence="24">Homodimer. Interacts with lysosomal protein GLMP (via lumenal domain); the interaction starts while both proteins are still in the endoplasmic reticulum and is required for stabilization of MFSD1 in lysosomes but has no direct effect on its targeting to lysosomes or transporter activity.</text>
</comment>
<evidence type="ECO:0000256" key="14">
    <source>
        <dbReference type="ARBA" id="ARBA00044898"/>
    </source>
</evidence>
<keyword evidence="6 25" id="KW-0472">Membrane</keyword>
<evidence type="ECO:0000256" key="25">
    <source>
        <dbReference type="SAM" id="Phobius"/>
    </source>
</evidence>
<dbReference type="RefSeq" id="WP_408233720.1">
    <property type="nucleotide sequence ID" value="NZ_JAQQCF010000018.1"/>
</dbReference>
<evidence type="ECO:0000256" key="15">
    <source>
        <dbReference type="ARBA" id="ARBA00044899"/>
    </source>
</evidence>
<dbReference type="PANTHER" id="PTHR23512">
    <property type="entry name" value="MAJOR FACILITATOR SUPERFAMILY DOMAIN-CONTAINING PROTEIN 1"/>
    <property type="match status" value="1"/>
</dbReference>
<evidence type="ECO:0000313" key="28">
    <source>
        <dbReference type="Proteomes" id="UP001629432"/>
    </source>
</evidence>
<gene>
    <name evidence="27" type="ORF">PQQ63_20960</name>
</gene>
<comment type="catalytic activity">
    <reaction evidence="12">
        <text>L-lysyl-L-alpha-amino acid(out) = L-lysyl-L-alpha-amino acid(in)</text>
        <dbReference type="Rhea" id="RHEA:79387"/>
        <dbReference type="ChEBI" id="CHEBI:229965"/>
    </reaction>
</comment>
<comment type="catalytic activity">
    <reaction evidence="19">
        <text>L-alanyl-L-lysine(out) = L-alanyl-L-lysine(in)</text>
        <dbReference type="Rhea" id="RHEA:79415"/>
        <dbReference type="ChEBI" id="CHEBI:192470"/>
    </reaction>
</comment>
<evidence type="ECO:0000256" key="18">
    <source>
        <dbReference type="ARBA" id="ARBA00044912"/>
    </source>
</evidence>
<evidence type="ECO:0000256" key="7">
    <source>
        <dbReference type="ARBA" id="ARBA00023228"/>
    </source>
</evidence>
<dbReference type="Gene3D" id="1.20.1250.20">
    <property type="entry name" value="MFS general substrate transporter like domains"/>
    <property type="match status" value="2"/>
</dbReference>
<evidence type="ECO:0000256" key="5">
    <source>
        <dbReference type="ARBA" id="ARBA00022989"/>
    </source>
</evidence>
<feature type="transmembrane region" description="Helical" evidence="25">
    <location>
        <begin position="15"/>
        <end position="34"/>
    </location>
</feature>
<comment type="catalytic activity">
    <reaction evidence="8">
        <text>L-lysyl-L-alanine(out) = L-lysyl-L-alanine(in)</text>
        <dbReference type="Rhea" id="RHEA:79399"/>
        <dbReference type="ChEBI" id="CHEBI:229954"/>
    </reaction>
</comment>
<feature type="transmembrane region" description="Helical" evidence="25">
    <location>
        <begin position="349"/>
        <end position="371"/>
    </location>
</feature>
<evidence type="ECO:0000256" key="9">
    <source>
        <dbReference type="ARBA" id="ARBA00044878"/>
    </source>
</evidence>
<comment type="catalytic activity">
    <reaction evidence="20">
        <text>L-lysyl-glycine(out) = L-lysyl-glycine(in)</text>
        <dbReference type="Rhea" id="RHEA:79407"/>
        <dbReference type="ChEBI" id="CHEBI:191202"/>
    </reaction>
</comment>
<dbReference type="PANTHER" id="PTHR23512:SF3">
    <property type="entry name" value="MAJOR FACILITATOR SUPERFAMILY DOMAIN-CONTAINING PROTEIN 1"/>
    <property type="match status" value="1"/>
</dbReference>
<comment type="caution">
    <text evidence="27">The sequence shown here is derived from an EMBL/GenBank/DDBJ whole genome shotgun (WGS) entry which is preliminary data.</text>
</comment>
<evidence type="ECO:0000256" key="12">
    <source>
        <dbReference type="ARBA" id="ARBA00044891"/>
    </source>
</evidence>
<dbReference type="Pfam" id="PF07690">
    <property type="entry name" value="MFS_1"/>
    <property type="match status" value="1"/>
</dbReference>
<keyword evidence="4 25" id="KW-0812">Transmembrane</keyword>
<keyword evidence="5 25" id="KW-1133">Transmembrane helix</keyword>
<feature type="transmembrane region" description="Helical" evidence="25">
    <location>
        <begin position="86"/>
        <end position="103"/>
    </location>
</feature>
<evidence type="ECO:0000256" key="6">
    <source>
        <dbReference type="ARBA" id="ARBA00023136"/>
    </source>
</evidence>
<comment type="catalytic activity">
    <reaction evidence="9">
        <text>L-histidyl-glycine(out) = L-histidyl-glycine(in)</text>
        <dbReference type="Rhea" id="RHEA:79395"/>
        <dbReference type="ChEBI" id="CHEBI:229957"/>
    </reaction>
</comment>
<comment type="catalytic activity">
    <reaction evidence="15">
        <text>L-arginyl-L-alpha-amino acid(out) = L-arginyl-L-alpha-amino acid(in)</text>
        <dbReference type="Rhea" id="RHEA:79371"/>
        <dbReference type="ChEBI" id="CHEBI:84315"/>
    </reaction>
</comment>
<comment type="catalytic activity">
    <reaction evidence="11">
        <text>L-alpha-aminoacyl-L-histidine(out) = L-alpha-aminoacyl-L-histidine(in)</text>
        <dbReference type="Rhea" id="RHEA:79375"/>
        <dbReference type="ChEBI" id="CHEBI:229967"/>
    </reaction>
</comment>
<feature type="transmembrane region" description="Helical" evidence="25">
    <location>
        <begin position="257"/>
        <end position="280"/>
    </location>
</feature>
<evidence type="ECO:0000256" key="10">
    <source>
        <dbReference type="ARBA" id="ARBA00044881"/>
    </source>
</evidence>
<evidence type="ECO:0000256" key="19">
    <source>
        <dbReference type="ARBA" id="ARBA00044919"/>
    </source>
</evidence>
<comment type="catalytic activity">
    <reaction evidence="18">
        <text>L-histidyl-L-alpha-amino acid(out) = L-histidyl-L-alpha-amino acid(in)</text>
        <dbReference type="Rhea" id="RHEA:79379"/>
        <dbReference type="ChEBI" id="CHEBI:229964"/>
    </reaction>
</comment>
<dbReference type="CDD" id="cd06174">
    <property type="entry name" value="MFS"/>
    <property type="match status" value="1"/>
</dbReference>